<comment type="similarity">
    <text evidence="4">Belongs to the galactose-1-phosphate uridylyltransferase type 1 family.</text>
</comment>
<dbReference type="NCBIfam" id="TIGR00209">
    <property type="entry name" value="galT_1"/>
    <property type="match status" value="1"/>
</dbReference>
<dbReference type="GO" id="GO:0008270">
    <property type="term" value="F:zinc ion binding"/>
    <property type="evidence" value="ECO:0007669"/>
    <property type="project" value="InterPro"/>
</dbReference>
<organism evidence="15">
    <name type="scientific">freshwater metagenome</name>
    <dbReference type="NCBI Taxonomy" id="449393"/>
    <lineage>
        <taxon>unclassified sequences</taxon>
        <taxon>metagenomes</taxon>
        <taxon>ecological metagenomes</taxon>
    </lineage>
</organism>
<comment type="catalytic activity">
    <reaction evidence="1">
        <text>alpha-D-galactose 1-phosphate + UDP-alpha-D-glucose = alpha-D-glucose 1-phosphate + UDP-alpha-D-galactose</text>
        <dbReference type="Rhea" id="RHEA:13989"/>
        <dbReference type="ChEBI" id="CHEBI:58336"/>
        <dbReference type="ChEBI" id="CHEBI:58601"/>
        <dbReference type="ChEBI" id="CHEBI:58885"/>
        <dbReference type="ChEBI" id="CHEBI:66914"/>
        <dbReference type="EC" id="2.7.7.12"/>
    </reaction>
</comment>
<proteinExistence type="inferred from homology"/>
<comment type="pathway">
    <text evidence="3">Carbohydrate metabolism; galactose metabolism.</text>
</comment>
<evidence type="ECO:0000256" key="2">
    <source>
        <dbReference type="ARBA" id="ARBA00001947"/>
    </source>
</evidence>
<keyword evidence="8" id="KW-0479">Metal-binding</keyword>
<evidence type="ECO:0000256" key="5">
    <source>
        <dbReference type="ARBA" id="ARBA00012384"/>
    </source>
</evidence>
<dbReference type="InterPro" id="IPR036265">
    <property type="entry name" value="HIT-like_sf"/>
</dbReference>
<evidence type="ECO:0000259" key="14">
    <source>
        <dbReference type="Pfam" id="PF02744"/>
    </source>
</evidence>
<dbReference type="Gene3D" id="3.30.428.10">
    <property type="entry name" value="HIT-like"/>
    <property type="match status" value="2"/>
</dbReference>
<dbReference type="InterPro" id="IPR005849">
    <property type="entry name" value="GalP_Utransf_N"/>
</dbReference>
<keyword evidence="6" id="KW-0808">Transferase</keyword>
<dbReference type="InterPro" id="IPR005850">
    <property type="entry name" value="GalP_Utransf_C"/>
</dbReference>
<dbReference type="Pfam" id="PF02744">
    <property type="entry name" value="GalP_UDP_tr_C"/>
    <property type="match status" value="1"/>
</dbReference>
<dbReference type="PANTHER" id="PTHR11943">
    <property type="entry name" value="GALACTOSE-1-PHOSPHATE URIDYLYLTRANSFERASE"/>
    <property type="match status" value="1"/>
</dbReference>
<evidence type="ECO:0000256" key="6">
    <source>
        <dbReference type="ARBA" id="ARBA00022679"/>
    </source>
</evidence>
<sequence length="326" mass="35050">MDTPPNQSATTEHEFRLDPLTREWVLIVGNRQDRPNLPTKDCPFCPGGLEAPSEYDAYAFSNRWPALVSGEPTDFDAIAAAGEIVAPGVGAAEVVLYAPDHSGSLATIGIDGCRRVVDLWAERTAALLATPEICSVLIFENRGGEVGATIPHPHGQIYAFGFVPPLQRIEAAVLAEHGCSICKDCEAGEDADRERLVYDSNGWSASVPYAAGYPYELLLAPSDHIGSLDLLASDSRDGLAAALNSIVECYDRLFDAPMPYMMWIHQETSPATLSPGAHLHLHFAPALRSPNIQRYVAAAEVGSRVLSNPLLPETAAKHLRDALAGE</sequence>
<evidence type="ECO:0000256" key="1">
    <source>
        <dbReference type="ARBA" id="ARBA00001107"/>
    </source>
</evidence>
<feature type="domain" description="Galactose-1-phosphate uridyl transferase C-terminal" evidence="14">
    <location>
        <begin position="175"/>
        <end position="320"/>
    </location>
</feature>
<accession>A0A6J6M5I2</accession>
<reference evidence="15" key="1">
    <citation type="submission" date="2020-05" db="EMBL/GenBank/DDBJ databases">
        <authorList>
            <person name="Chiriac C."/>
            <person name="Salcher M."/>
            <person name="Ghai R."/>
            <person name="Kavagutti S V."/>
        </authorList>
    </citation>
    <scope>NUCLEOTIDE SEQUENCE</scope>
</reference>
<evidence type="ECO:0000256" key="8">
    <source>
        <dbReference type="ARBA" id="ARBA00022723"/>
    </source>
</evidence>
<dbReference type="PANTHER" id="PTHR11943:SF1">
    <property type="entry name" value="GALACTOSE-1-PHOSPHATE URIDYLYLTRANSFERASE"/>
    <property type="match status" value="1"/>
</dbReference>
<dbReference type="GO" id="GO:0005737">
    <property type="term" value="C:cytoplasm"/>
    <property type="evidence" value="ECO:0007669"/>
    <property type="project" value="TreeGrafter"/>
</dbReference>
<keyword evidence="9" id="KW-0862">Zinc</keyword>
<protein>
    <recommendedName>
        <fullName evidence="12">UDP-glucose--hexose-1-phosphate uridylyltransferase</fullName>
        <ecNumber evidence="5">2.7.7.12</ecNumber>
    </recommendedName>
    <alternativeName>
        <fullName evidence="12">UDP-glucose--hexose-1-phosphate uridylyltransferase</fullName>
    </alternativeName>
</protein>
<dbReference type="PIRSF" id="PIRSF000808">
    <property type="entry name" value="GalT"/>
    <property type="match status" value="1"/>
</dbReference>
<name>A0A6J6M5I2_9ZZZZ</name>
<keyword evidence="7" id="KW-0548">Nucleotidyltransferase</keyword>
<evidence type="ECO:0000256" key="9">
    <source>
        <dbReference type="ARBA" id="ARBA00022833"/>
    </source>
</evidence>
<evidence type="ECO:0000256" key="3">
    <source>
        <dbReference type="ARBA" id="ARBA00004947"/>
    </source>
</evidence>
<dbReference type="PROSITE" id="PS00117">
    <property type="entry name" value="GAL_P_UDP_TRANSF_I"/>
    <property type="match status" value="1"/>
</dbReference>
<evidence type="ECO:0000256" key="12">
    <source>
        <dbReference type="ARBA" id="ARBA00030549"/>
    </source>
</evidence>
<dbReference type="GO" id="GO:0008108">
    <property type="term" value="F:UDP-glucose:hexose-1-phosphate uridylyltransferase activity"/>
    <property type="evidence" value="ECO:0007669"/>
    <property type="project" value="UniProtKB-EC"/>
</dbReference>
<comment type="cofactor">
    <cofactor evidence="2">
        <name>Zn(2+)</name>
        <dbReference type="ChEBI" id="CHEBI:29105"/>
    </cofactor>
</comment>
<keyword evidence="10" id="KW-0299">Galactose metabolism</keyword>
<dbReference type="AlphaFoldDB" id="A0A6J6M5I2"/>
<dbReference type="Pfam" id="PF01087">
    <property type="entry name" value="GalP_UDP_transf"/>
    <property type="match status" value="1"/>
</dbReference>
<dbReference type="EC" id="2.7.7.12" evidence="5"/>
<dbReference type="UniPathway" id="UPA00214"/>
<dbReference type="InterPro" id="IPR001937">
    <property type="entry name" value="GalP_UDPtransf1"/>
</dbReference>
<evidence type="ECO:0000313" key="15">
    <source>
        <dbReference type="EMBL" id="CAB4668499.1"/>
    </source>
</evidence>
<evidence type="ECO:0000259" key="13">
    <source>
        <dbReference type="Pfam" id="PF01087"/>
    </source>
</evidence>
<evidence type="ECO:0000256" key="7">
    <source>
        <dbReference type="ARBA" id="ARBA00022695"/>
    </source>
</evidence>
<dbReference type="InterPro" id="IPR019779">
    <property type="entry name" value="GalP_UDPtransf1_His-AS"/>
</dbReference>
<feature type="domain" description="Galactose-1-phosphate uridyl transferase N-terminal" evidence="13">
    <location>
        <begin position="13"/>
        <end position="164"/>
    </location>
</feature>
<gene>
    <name evidence="15" type="ORF">UFOPK2242_01329</name>
</gene>
<evidence type="ECO:0000256" key="10">
    <source>
        <dbReference type="ARBA" id="ARBA00023144"/>
    </source>
</evidence>
<evidence type="ECO:0000256" key="4">
    <source>
        <dbReference type="ARBA" id="ARBA00010951"/>
    </source>
</evidence>
<dbReference type="EMBL" id="CAEZWM010000198">
    <property type="protein sequence ID" value="CAB4668499.1"/>
    <property type="molecule type" value="Genomic_DNA"/>
</dbReference>
<dbReference type="GO" id="GO:0033499">
    <property type="term" value="P:galactose catabolic process via UDP-galactose, Leloir pathway"/>
    <property type="evidence" value="ECO:0007669"/>
    <property type="project" value="TreeGrafter"/>
</dbReference>
<keyword evidence="11" id="KW-0119">Carbohydrate metabolism</keyword>
<dbReference type="SUPFAM" id="SSF54197">
    <property type="entry name" value="HIT-like"/>
    <property type="match status" value="2"/>
</dbReference>
<evidence type="ECO:0000256" key="11">
    <source>
        <dbReference type="ARBA" id="ARBA00023277"/>
    </source>
</evidence>